<organism evidence="1 2">
    <name type="scientific">Glarea lozoyensis (strain ATCC 74030 / MF5533)</name>
    <dbReference type="NCBI Taxonomy" id="1104152"/>
    <lineage>
        <taxon>Eukaryota</taxon>
        <taxon>Fungi</taxon>
        <taxon>Dikarya</taxon>
        <taxon>Ascomycota</taxon>
        <taxon>Pezizomycotina</taxon>
        <taxon>Leotiomycetes</taxon>
        <taxon>Helotiales</taxon>
        <taxon>Helotiaceae</taxon>
        <taxon>Glarea</taxon>
    </lineage>
</organism>
<reference evidence="1 2" key="1">
    <citation type="journal article" date="2012" name="Eukaryot. Cell">
        <title>Genome sequence of the fungus Glarea lozoyensis: the first genome sequence of a species from the Helotiaceae family.</title>
        <authorList>
            <person name="Youssar L."/>
            <person name="Gruening B.A."/>
            <person name="Erxleben A."/>
            <person name="Guenther S."/>
            <person name="Huettel W."/>
        </authorList>
    </citation>
    <scope>NUCLEOTIDE SEQUENCE [LARGE SCALE GENOMIC DNA]</scope>
    <source>
        <strain evidence="2">ATCC 74030 / MF5533</strain>
    </source>
</reference>
<dbReference type="AlphaFoldDB" id="H0ES99"/>
<name>H0ES99_GLAL7</name>
<gene>
    <name evidence="1" type="ORF">M7I_5577</name>
</gene>
<dbReference type="Proteomes" id="UP000005446">
    <property type="component" value="Unassembled WGS sequence"/>
</dbReference>
<sequence>MAPPLNPLRREEPDGAVLVADADATEVGTAVDDAVGEAVENVMKAVISNRTVTESAIGTAQRVCGQGAIGEVSSDLPIGITTRIGAKGVVGNNQCFTLCVVGLHEY</sequence>
<dbReference type="EMBL" id="AGUE01000142">
    <property type="protein sequence ID" value="EHK98588.1"/>
    <property type="molecule type" value="Genomic_DNA"/>
</dbReference>
<evidence type="ECO:0000313" key="1">
    <source>
        <dbReference type="EMBL" id="EHK98588.1"/>
    </source>
</evidence>
<protein>
    <submittedName>
        <fullName evidence="1">Uncharacterized protein</fullName>
    </submittedName>
</protein>
<keyword evidence="2" id="KW-1185">Reference proteome</keyword>
<dbReference type="InParanoid" id="H0ES99"/>
<comment type="caution">
    <text evidence="1">The sequence shown here is derived from an EMBL/GenBank/DDBJ whole genome shotgun (WGS) entry which is preliminary data.</text>
</comment>
<evidence type="ECO:0000313" key="2">
    <source>
        <dbReference type="Proteomes" id="UP000005446"/>
    </source>
</evidence>
<proteinExistence type="predicted"/>
<accession>H0ES99</accession>
<dbReference type="HOGENOM" id="CLU_2223544_0_0_1"/>